<dbReference type="Proteomes" id="UP000694941">
    <property type="component" value="Unplaced"/>
</dbReference>
<gene>
    <name evidence="3" type="primary">LOC106477957</name>
</gene>
<dbReference type="PANTHER" id="PTHR43157:SF31">
    <property type="entry name" value="PHOSPHATIDYLINOSITOL-GLYCAN BIOSYNTHESIS CLASS F PROTEIN"/>
    <property type="match status" value="1"/>
</dbReference>
<keyword evidence="2" id="KW-1185">Reference proteome</keyword>
<name>A0ABM1C4E0_LIMPO</name>
<proteinExistence type="predicted"/>
<dbReference type="InterPro" id="IPR002347">
    <property type="entry name" value="SDR_fam"/>
</dbReference>
<reference evidence="3" key="1">
    <citation type="submission" date="2025-08" db="UniProtKB">
        <authorList>
            <consortium name="RefSeq"/>
        </authorList>
    </citation>
    <scope>IDENTIFICATION</scope>
    <source>
        <tissue evidence="3">Muscle</tissue>
    </source>
</reference>
<keyword evidence="1" id="KW-0560">Oxidoreductase</keyword>
<dbReference type="PANTHER" id="PTHR43157">
    <property type="entry name" value="PHOSPHATIDYLINOSITOL-GLYCAN BIOSYNTHESIS CLASS F PROTEIN-RELATED"/>
    <property type="match status" value="1"/>
</dbReference>
<dbReference type="RefSeq" id="XP_013793918.2">
    <property type="nucleotide sequence ID" value="XM_013938464.2"/>
</dbReference>
<dbReference type="Gene3D" id="3.40.50.720">
    <property type="entry name" value="NAD(P)-binding Rossmann-like Domain"/>
    <property type="match status" value="1"/>
</dbReference>
<dbReference type="Pfam" id="PF00106">
    <property type="entry name" value="adh_short"/>
    <property type="match status" value="1"/>
</dbReference>
<sequence length="186" mass="20877">RGHKIVVEGLEEQFASNHFGHFLLTNLLLDMLKKSTPSRIVVVSSTAYKWGKIEFDNLNMEKRVDEPFTVYCNTKLSNVLFTKELSRRLQGTGVTANCVHPGAVKTEIGRQMNPLLSLLTIPLFKYFLKSSLEGAQTSIHVAVAEHLTTVSGKYFVDCQEIPLDPIAEDEGLAKKLWEVSEKLTKL</sequence>
<protein>
    <submittedName>
        <fullName evidence="3">Retinol dehydrogenase 14-like</fullName>
    </submittedName>
</protein>
<dbReference type="GeneID" id="106477957"/>
<feature type="non-terminal residue" evidence="3">
    <location>
        <position position="1"/>
    </location>
</feature>
<dbReference type="InterPro" id="IPR036291">
    <property type="entry name" value="NAD(P)-bd_dom_sf"/>
</dbReference>
<organism evidence="2 3">
    <name type="scientific">Limulus polyphemus</name>
    <name type="common">Atlantic horseshoe crab</name>
    <dbReference type="NCBI Taxonomy" id="6850"/>
    <lineage>
        <taxon>Eukaryota</taxon>
        <taxon>Metazoa</taxon>
        <taxon>Ecdysozoa</taxon>
        <taxon>Arthropoda</taxon>
        <taxon>Chelicerata</taxon>
        <taxon>Merostomata</taxon>
        <taxon>Xiphosura</taxon>
        <taxon>Limulidae</taxon>
        <taxon>Limulus</taxon>
    </lineage>
</organism>
<dbReference type="PRINTS" id="PR00081">
    <property type="entry name" value="GDHRDH"/>
</dbReference>
<evidence type="ECO:0000313" key="2">
    <source>
        <dbReference type="Proteomes" id="UP000694941"/>
    </source>
</evidence>
<evidence type="ECO:0000256" key="1">
    <source>
        <dbReference type="ARBA" id="ARBA00023002"/>
    </source>
</evidence>
<dbReference type="SUPFAM" id="SSF51735">
    <property type="entry name" value="NAD(P)-binding Rossmann-fold domains"/>
    <property type="match status" value="1"/>
</dbReference>
<accession>A0ABM1C4E0</accession>
<evidence type="ECO:0000313" key="3">
    <source>
        <dbReference type="RefSeq" id="XP_013793918.2"/>
    </source>
</evidence>